<dbReference type="GO" id="GO:0050660">
    <property type="term" value="F:flavin adenine dinucleotide binding"/>
    <property type="evidence" value="ECO:0007669"/>
    <property type="project" value="InterPro"/>
</dbReference>
<dbReference type="PANTHER" id="PTHR43872:SF1">
    <property type="entry name" value="MONOOXYGENASE, PUTATIVE (AFU_ORTHOLOGUE AFUA_8G02570)-RELATED"/>
    <property type="match status" value="1"/>
</dbReference>
<dbReference type="AlphaFoldDB" id="A0A3C1KJB7"/>
<gene>
    <name evidence="8" type="ORF">DCP75_01100</name>
</gene>
<evidence type="ECO:0000256" key="3">
    <source>
        <dbReference type="ARBA" id="ARBA00022630"/>
    </source>
</evidence>
<dbReference type="EMBL" id="DMND01000022">
    <property type="protein sequence ID" value="HAN26336.1"/>
    <property type="molecule type" value="Genomic_DNA"/>
</dbReference>
<dbReference type="InterPro" id="IPR036188">
    <property type="entry name" value="FAD/NAD-bd_sf"/>
</dbReference>
<name>A0A3C1KJB7_9GAMM</name>
<dbReference type="Proteomes" id="UP000259273">
    <property type="component" value="Unassembled WGS sequence"/>
</dbReference>
<dbReference type="STRING" id="1121937.GCA_000423125_00271"/>
<dbReference type="PANTHER" id="PTHR43872">
    <property type="entry name" value="MONOOXYGENASE, PUTATIVE (AFU_ORTHOLOGUE AFUA_8G02570)-RELATED"/>
    <property type="match status" value="1"/>
</dbReference>
<dbReference type="PRINTS" id="PR00368">
    <property type="entry name" value="FADPNR"/>
</dbReference>
<evidence type="ECO:0000313" key="8">
    <source>
        <dbReference type="EMBL" id="HAN26336.1"/>
    </source>
</evidence>
<comment type="cofactor">
    <cofactor evidence="1">
        <name>FAD</name>
        <dbReference type="ChEBI" id="CHEBI:57692"/>
    </cofactor>
</comment>
<proteinExistence type="inferred from homology"/>
<evidence type="ECO:0000256" key="7">
    <source>
        <dbReference type="ARBA" id="ARBA00023033"/>
    </source>
</evidence>
<protein>
    <submittedName>
        <fullName evidence="8">FAD-containing monooxygenase EthA</fullName>
    </submittedName>
</protein>
<dbReference type="PRINTS" id="PR00411">
    <property type="entry name" value="PNDRDTASEI"/>
</dbReference>
<dbReference type="Pfam" id="PF13450">
    <property type="entry name" value="NAD_binding_8"/>
    <property type="match status" value="1"/>
</dbReference>
<keyword evidence="7 8" id="KW-0503">Monooxygenase</keyword>
<keyword evidence="3" id="KW-0285">Flavoprotein</keyword>
<keyword evidence="4" id="KW-0274">FAD</keyword>
<comment type="caution">
    <text evidence="8">The sequence shown here is derived from an EMBL/GenBank/DDBJ whole genome shotgun (WGS) entry which is preliminary data.</text>
</comment>
<keyword evidence="6" id="KW-0560">Oxidoreductase</keyword>
<organism evidence="8 9">
    <name type="scientific">Haliea salexigens</name>
    <dbReference type="NCBI Taxonomy" id="287487"/>
    <lineage>
        <taxon>Bacteria</taxon>
        <taxon>Pseudomonadati</taxon>
        <taxon>Pseudomonadota</taxon>
        <taxon>Gammaproteobacteria</taxon>
        <taxon>Cellvibrionales</taxon>
        <taxon>Halieaceae</taxon>
        <taxon>Haliea</taxon>
    </lineage>
</organism>
<dbReference type="FunFam" id="3.50.50.60:FF:000228">
    <property type="entry name" value="FAD-containing monooxygenase EthA"/>
    <property type="match status" value="1"/>
</dbReference>
<comment type="similarity">
    <text evidence="2">Belongs to the FAD-binding monooxygenase family.</text>
</comment>
<dbReference type="GO" id="GO:0004499">
    <property type="term" value="F:N,N-dimethylaniline monooxygenase activity"/>
    <property type="evidence" value="ECO:0007669"/>
    <property type="project" value="InterPro"/>
</dbReference>
<evidence type="ECO:0000256" key="2">
    <source>
        <dbReference type="ARBA" id="ARBA00010139"/>
    </source>
</evidence>
<evidence type="ECO:0000256" key="1">
    <source>
        <dbReference type="ARBA" id="ARBA00001974"/>
    </source>
</evidence>
<dbReference type="Pfam" id="PF00743">
    <property type="entry name" value="FMO-like"/>
    <property type="match status" value="1"/>
</dbReference>
<evidence type="ECO:0000313" key="9">
    <source>
        <dbReference type="Proteomes" id="UP000259273"/>
    </source>
</evidence>
<evidence type="ECO:0000256" key="4">
    <source>
        <dbReference type="ARBA" id="ARBA00022827"/>
    </source>
</evidence>
<evidence type="ECO:0000256" key="5">
    <source>
        <dbReference type="ARBA" id="ARBA00022857"/>
    </source>
</evidence>
<dbReference type="InterPro" id="IPR020946">
    <property type="entry name" value="Flavin_mOase-like"/>
</dbReference>
<keyword evidence="5" id="KW-0521">NADP</keyword>
<dbReference type="InterPro" id="IPR051820">
    <property type="entry name" value="FAD-binding_MO"/>
</dbReference>
<reference evidence="8 9" key="1">
    <citation type="journal article" date="2018" name="Nat. Biotechnol.">
        <title>A standardized bacterial taxonomy based on genome phylogeny substantially revises the tree of life.</title>
        <authorList>
            <person name="Parks D.H."/>
            <person name="Chuvochina M."/>
            <person name="Waite D.W."/>
            <person name="Rinke C."/>
            <person name="Skarshewski A."/>
            <person name="Chaumeil P.A."/>
            <person name="Hugenholtz P."/>
        </authorList>
    </citation>
    <scope>NUCLEOTIDE SEQUENCE [LARGE SCALE GENOMIC DNA]</scope>
    <source>
        <strain evidence="8">UBA9158</strain>
    </source>
</reference>
<evidence type="ECO:0000256" key="6">
    <source>
        <dbReference type="ARBA" id="ARBA00023002"/>
    </source>
</evidence>
<accession>A0A3C1KJB7</accession>
<dbReference type="SUPFAM" id="SSF51905">
    <property type="entry name" value="FAD/NAD(P)-binding domain"/>
    <property type="match status" value="1"/>
</dbReference>
<dbReference type="Gene3D" id="3.50.50.60">
    <property type="entry name" value="FAD/NAD(P)-binding domain"/>
    <property type="match status" value="1"/>
</dbReference>
<dbReference type="GO" id="GO:0050661">
    <property type="term" value="F:NADP binding"/>
    <property type="evidence" value="ECO:0007669"/>
    <property type="project" value="InterPro"/>
</dbReference>
<sequence length="504" mass="56815">MSDAENVRHTDVIIVGAGLSGIGAAVHLQTLCPGKRVTLLESRPRIGGTWDLFRYPGIRSDSDMHTLGYDFKPWIHERAIADGASILEYINSTADEYSVRERIHFQHKVLRARFSSETARWTLDVAVADEHGETREEHFSCQFLLLCSGYFNYAQGHAPEFPGQTHYQGTVVHPQHWPQDLDYRDKRVVIIGSGATAMTLVPALAKDAAHVTMLQRSPTYVVSRPNRDWLANLLRRCLPDRWAYAITRWKNTKLQQWVYNKSRSQPEQVKAHLLGMLRKALGPDFDIEKHFTPAYNPWDQRLCLVPDGDLYTALRGGRADVVTDHIDSFTATGIRLQSGEELQADIIVTATGLQLVVMGGIEFEVDGEAVDFGATWSWRGMLFSGVPNMANTFGYINASWTLRADLTARFVCRLLNDMARRGASQVTPTLRASDRGMAARPWVDDFNAGYIERVVDLLPKQGDHDPWQNSQDYHRDRKTLPVAPLDDGSLVFSNPRNEALRRAS</sequence>